<feature type="compositionally biased region" description="Basic residues" evidence="1">
    <location>
        <begin position="111"/>
        <end position="121"/>
    </location>
</feature>
<protein>
    <submittedName>
        <fullName evidence="2">Uncharacterized protein</fullName>
    </submittedName>
</protein>
<organism evidence="2">
    <name type="scientific">Octactis speculum</name>
    <dbReference type="NCBI Taxonomy" id="3111310"/>
    <lineage>
        <taxon>Eukaryota</taxon>
        <taxon>Sar</taxon>
        <taxon>Stramenopiles</taxon>
        <taxon>Ochrophyta</taxon>
        <taxon>Dictyochophyceae</taxon>
        <taxon>Dictyochales</taxon>
        <taxon>Dictyochaceae</taxon>
        <taxon>Octactis</taxon>
    </lineage>
</organism>
<proteinExistence type="predicted"/>
<feature type="compositionally biased region" description="Basic residues" evidence="1">
    <location>
        <begin position="83"/>
        <end position="104"/>
    </location>
</feature>
<dbReference type="AlphaFoldDB" id="A0A7S2MBJ8"/>
<name>A0A7S2MBJ8_9STRA</name>
<evidence type="ECO:0000256" key="1">
    <source>
        <dbReference type="SAM" id="MobiDB-lite"/>
    </source>
</evidence>
<reference evidence="2" key="1">
    <citation type="submission" date="2021-01" db="EMBL/GenBank/DDBJ databases">
        <authorList>
            <person name="Corre E."/>
            <person name="Pelletier E."/>
            <person name="Niang G."/>
            <person name="Scheremetjew M."/>
            <person name="Finn R."/>
            <person name="Kale V."/>
            <person name="Holt S."/>
            <person name="Cochrane G."/>
            <person name="Meng A."/>
            <person name="Brown T."/>
            <person name="Cohen L."/>
        </authorList>
    </citation>
    <scope>NUCLEOTIDE SEQUENCE</scope>
    <source>
        <strain evidence="2">CCMP1381</strain>
    </source>
</reference>
<accession>A0A7S2MBJ8</accession>
<evidence type="ECO:0000313" key="2">
    <source>
        <dbReference type="EMBL" id="CAD9474313.1"/>
    </source>
</evidence>
<sequence length="121" mass="13729">MVLSWLLDAQKAMIDGASVHDIGDLIGQGETLLVSLRSQQGTPPDAEIDGNLTHNPQESRKELSCGKKRHTEMSTTLLLKKKRRHHGIKMFNRHKDSSKKKRKLSTSFGTSRRRRAMTRHS</sequence>
<feature type="region of interest" description="Disordered" evidence="1">
    <location>
        <begin position="83"/>
        <end position="121"/>
    </location>
</feature>
<feature type="region of interest" description="Disordered" evidence="1">
    <location>
        <begin position="38"/>
        <end position="71"/>
    </location>
</feature>
<dbReference type="EMBL" id="HBGS01054467">
    <property type="protein sequence ID" value="CAD9474313.1"/>
    <property type="molecule type" value="Transcribed_RNA"/>
</dbReference>
<gene>
    <name evidence="2" type="ORF">DSPE1174_LOCUS28148</name>
</gene>